<feature type="compositionally biased region" description="Low complexity" evidence="1">
    <location>
        <begin position="1"/>
        <end position="10"/>
    </location>
</feature>
<feature type="compositionally biased region" description="Basic and acidic residues" evidence="1">
    <location>
        <begin position="32"/>
        <end position="48"/>
    </location>
</feature>
<protein>
    <submittedName>
        <fullName evidence="2">Uncharacterized protein</fullName>
    </submittedName>
</protein>
<accession>A0ABN9WZ20</accession>
<dbReference type="EMBL" id="CAUYUJ010019378">
    <property type="protein sequence ID" value="CAK0890690.1"/>
    <property type="molecule type" value="Genomic_DNA"/>
</dbReference>
<feature type="compositionally biased region" description="Low complexity" evidence="1">
    <location>
        <begin position="18"/>
        <end position="28"/>
    </location>
</feature>
<sequence length="379" mass="39214">MTAAPAPLNGGAAGRGGARATQAAAPEGGRPPGERPLPRLLRRGERPLARTCSAPVIGDAALVTGSDSARSTRSLPLDVEVGPRPTLEPPCLGRGQRALSSASGEPADGEAKQRPCRRGAAARRRGGAEQGRSGELALSLVEWAASPRPGLAQLVSLAEACFGSGAGGGPAGAGQNPAVLASLDQVSRHIFSLVHVKSTSKSNRQPFADTSLDSAQLASLQRIMPKSFCSTAPLELARQQIVLLILVVAAQDDTANAAPLLTTPRSRSVTESLRRALEPVADGGGTCSADSLRLMMNFLSELRVSIIKVLASSLMRGRGGNSKFQQHAMSAQQACMALLCGTDPGEGDIEKRMGILHRLAQNQPVLLAKNGPRACCGRS</sequence>
<keyword evidence="3" id="KW-1185">Reference proteome</keyword>
<feature type="compositionally biased region" description="Basic residues" evidence="1">
    <location>
        <begin position="114"/>
        <end position="125"/>
    </location>
</feature>
<reference evidence="2" key="1">
    <citation type="submission" date="2023-10" db="EMBL/GenBank/DDBJ databases">
        <authorList>
            <person name="Chen Y."/>
            <person name="Shah S."/>
            <person name="Dougan E. K."/>
            <person name="Thang M."/>
            <person name="Chan C."/>
        </authorList>
    </citation>
    <scope>NUCLEOTIDE SEQUENCE [LARGE SCALE GENOMIC DNA]</scope>
</reference>
<evidence type="ECO:0000256" key="1">
    <source>
        <dbReference type="SAM" id="MobiDB-lite"/>
    </source>
</evidence>
<name>A0ABN9WZ20_9DINO</name>
<evidence type="ECO:0000313" key="2">
    <source>
        <dbReference type="EMBL" id="CAK0890690.1"/>
    </source>
</evidence>
<evidence type="ECO:0000313" key="3">
    <source>
        <dbReference type="Proteomes" id="UP001189429"/>
    </source>
</evidence>
<gene>
    <name evidence="2" type="ORF">PCOR1329_LOCUS70812</name>
</gene>
<comment type="caution">
    <text evidence="2">The sequence shown here is derived from an EMBL/GenBank/DDBJ whole genome shotgun (WGS) entry which is preliminary data.</text>
</comment>
<organism evidence="2 3">
    <name type="scientific">Prorocentrum cordatum</name>
    <dbReference type="NCBI Taxonomy" id="2364126"/>
    <lineage>
        <taxon>Eukaryota</taxon>
        <taxon>Sar</taxon>
        <taxon>Alveolata</taxon>
        <taxon>Dinophyceae</taxon>
        <taxon>Prorocentrales</taxon>
        <taxon>Prorocentraceae</taxon>
        <taxon>Prorocentrum</taxon>
    </lineage>
</organism>
<dbReference type="Proteomes" id="UP001189429">
    <property type="component" value="Unassembled WGS sequence"/>
</dbReference>
<proteinExistence type="predicted"/>
<feature type="region of interest" description="Disordered" evidence="1">
    <location>
        <begin position="1"/>
        <end position="131"/>
    </location>
</feature>
<feature type="compositionally biased region" description="Polar residues" evidence="1">
    <location>
        <begin position="65"/>
        <end position="74"/>
    </location>
</feature>